<evidence type="ECO:0000256" key="5">
    <source>
        <dbReference type="ARBA" id="ARBA00047720"/>
    </source>
</evidence>
<dbReference type="InterPro" id="IPR032466">
    <property type="entry name" value="Metal_Hydrolase"/>
</dbReference>
<dbReference type="Gene3D" id="3.20.20.140">
    <property type="entry name" value="Metal-dependent hydrolases"/>
    <property type="match status" value="1"/>
</dbReference>
<comment type="catalytic activity">
    <reaction evidence="5 6">
        <text>adenine + H2O + H(+) = hypoxanthine + NH4(+)</text>
        <dbReference type="Rhea" id="RHEA:23688"/>
        <dbReference type="ChEBI" id="CHEBI:15377"/>
        <dbReference type="ChEBI" id="CHEBI:15378"/>
        <dbReference type="ChEBI" id="CHEBI:16708"/>
        <dbReference type="ChEBI" id="CHEBI:17368"/>
        <dbReference type="ChEBI" id="CHEBI:28938"/>
        <dbReference type="EC" id="3.5.4.2"/>
    </reaction>
</comment>
<evidence type="ECO:0000313" key="10">
    <source>
        <dbReference type="Proteomes" id="UP000199135"/>
    </source>
</evidence>
<evidence type="ECO:0000313" key="9">
    <source>
        <dbReference type="EMBL" id="SEH47505.1"/>
    </source>
</evidence>
<comment type="cofactor">
    <cofactor evidence="6">
        <name>Mn(2+)</name>
        <dbReference type="ChEBI" id="CHEBI:29035"/>
    </cofactor>
</comment>
<evidence type="ECO:0000256" key="2">
    <source>
        <dbReference type="ARBA" id="ARBA00012782"/>
    </source>
</evidence>
<organism evidence="9 10">
    <name type="scientific">Parafannyhessea umbonata</name>
    <dbReference type="NCBI Taxonomy" id="604330"/>
    <lineage>
        <taxon>Bacteria</taxon>
        <taxon>Bacillati</taxon>
        <taxon>Actinomycetota</taxon>
        <taxon>Coriobacteriia</taxon>
        <taxon>Coriobacteriales</taxon>
        <taxon>Atopobiaceae</taxon>
        <taxon>Parafannyhessea</taxon>
    </lineage>
</organism>
<comment type="similarity">
    <text evidence="1 6">Belongs to the metallo-dependent hydrolases superfamily. Adenine deaminase family.</text>
</comment>
<dbReference type="EC" id="3.5.4.2" evidence="2 6"/>
<dbReference type="InterPro" id="IPR006680">
    <property type="entry name" value="Amidohydro-rel"/>
</dbReference>
<sequence>MLNKFCKKPLWECNEDLVRVARGDEFADLVIRHADVVSVATQEILPDSDIAIKDGRIAYLGMDSHTAEHCIGPDTRVIDATGLVATPGLMDSHIHVESSMTSVSEYARAVVPHGTTAILTDPHEVGNVRGLEGVKSMFEDAKNAPLKSMMTPPSCVPAVLGVEDTGASITDKDIAETMTWDNVVALGEMMNFPGILSGEKNALGEVRATLRADRVVTGHFPSPDVDRDLNAYIASGVSSDHECGSWESVLAKLRLGQYVQLRYGSAWLNLPGYLPQLIESGVCTAHCLLCTDDCHPNTLVSDGHMDRVLREAVRLGLDPIVGIQMCTVNAAHYLGLTDMGVIAPGKCADIVLFKDLSDFDAKMVFIDGELVAQDGVAKFPRADHQWPDWMTHTMSLGFEVTPQTFEIPALRTSKLGVAVPNGATVAEGLGDDACAPVPDGTVTVRAIGITPGDTITRDEFVEVPVKNGLLVADHDHDVLKACVFDRHHGADGVHSFGFVTGFGIHGALAQTVSHDAHNLLVMGDNDEDMALAAQTLVECGGGETAVVDGKILALVELPVCGLMSAGSVDDVAAQVAKAEEAWKQMGCTMPSPFMTMGVMSLACVPVLRLTNRGYVNCVTFQMEPLMEEK</sequence>
<name>A0A1H6IML2_9ACTN</name>
<evidence type="ECO:0000259" key="8">
    <source>
        <dbReference type="Pfam" id="PF13382"/>
    </source>
</evidence>
<gene>
    <name evidence="6" type="primary">ade</name>
    <name evidence="9" type="ORF">SAMN05216447_10364</name>
</gene>
<dbReference type="SUPFAM" id="SSF51556">
    <property type="entry name" value="Metallo-dependent hydrolases"/>
    <property type="match status" value="1"/>
</dbReference>
<dbReference type="InterPro" id="IPR011059">
    <property type="entry name" value="Metal-dep_hydrolase_composite"/>
</dbReference>
<evidence type="ECO:0000259" key="7">
    <source>
        <dbReference type="Pfam" id="PF01979"/>
    </source>
</evidence>
<dbReference type="InterPro" id="IPR006679">
    <property type="entry name" value="Adenine_deam"/>
</dbReference>
<feature type="domain" description="Amidohydrolase-related" evidence="7">
    <location>
        <begin position="277"/>
        <end position="371"/>
    </location>
</feature>
<dbReference type="Pfam" id="PF01979">
    <property type="entry name" value="Amidohydro_1"/>
    <property type="match status" value="2"/>
</dbReference>
<evidence type="ECO:0000256" key="4">
    <source>
        <dbReference type="ARBA" id="ARBA00023211"/>
    </source>
</evidence>
<dbReference type="EMBL" id="FNWT01000003">
    <property type="protein sequence ID" value="SEH47505.1"/>
    <property type="molecule type" value="Genomic_DNA"/>
</dbReference>
<reference evidence="9 10" key="1">
    <citation type="submission" date="2016-10" db="EMBL/GenBank/DDBJ databases">
        <authorList>
            <person name="Varghese N."/>
            <person name="Submissions S."/>
        </authorList>
    </citation>
    <scope>NUCLEOTIDE SEQUENCE [LARGE SCALE GENOMIC DNA]</scope>
    <source>
        <strain evidence="9 10">WCP15</strain>
    </source>
</reference>
<protein>
    <recommendedName>
        <fullName evidence="2 6">Adenine deaminase</fullName>
        <shortName evidence="6">Adenase</shortName>
        <shortName evidence="6">Adenine aminase</shortName>
        <ecNumber evidence="2 6">3.5.4.2</ecNumber>
    </recommendedName>
</protein>
<feature type="domain" description="Adenine deaminase C-terminal" evidence="8">
    <location>
        <begin position="454"/>
        <end position="621"/>
    </location>
</feature>
<keyword evidence="10" id="KW-1185">Reference proteome</keyword>
<comment type="caution">
    <text evidence="9">The sequence shown here is derived from an EMBL/GenBank/DDBJ whole genome shotgun (WGS) entry which is preliminary data.</text>
</comment>
<dbReference type="Gene3D" id="2.30.40.10">
    <property type="entry name" value="Urease, subunit C, domain 1"/>
    <property type="match status" value="1"/>
</dbReference>
<dbReference type="Proteomes" id="UP000199135">
    <property type="component" value="Unassembled WGS sequence"/>
</dbReference>
<evidence type="ECO:0000256" key="3">
    <source>
        <dbReference type="ARBA" id="ARBA00022801"/>
    </source>
</evidence>
<dbReference type="InterPro" id="IPR026912">
    <property type="entry name" value="Adenine_deam_C"/>
</dbReference>
<dbReference type="HAMAP" id="MF_01518">
    <property type="entry name" value="Adenine_deamin"/>
    <property type="match status" value="1"/>
</dbReference>
<dbReference type="SUPFAM" id="SSF51338">
    <property type="entry name" value="Composite domain of metallo-dependent hydrolases"/>
    <property type="match status" value="1"/>
</dbReference>
<dbReference type="PANTHER" id="PTHR11113">
    <property type="entry name" value="N-ACETYLGLUCOSAMINE-6-PHOSPHATE DEACETYLASE"/>
    <property type="match status" value="1"/>
</dbReference>
<dbReference type="PANTHER" id="PTHR11113:SF2">
    <property type="entry name" value="ADENINE DEAMINASE"/>
    <property type="match status" value="1"/>
</dbReference>
<accession>A0A1H6IML2</accession>
<evidence type="ECO:0000256" key="6">
    <source>
        <dbReference type="HAMAP-Rule" id="MF_01518"/>
    </source>
</evidence>
<keyword evidence="3 6" id="KW-0378">Hydrolase</keyword>
<evidence type="ECO:0000256" key="1">
    <source>
        <dbReference type="ARBA" id="ARBA00006773"/>
    </source>
</evidence>
<proteinExistence type="inferred from homology"/>
<dbReference type="RefSeq" id="WP_078687339.1">
    <property type="nucleotide sequence ID" value="NZ_FNWT01000003.1"/>
</dbReference>
<dbReference type="Pfam" id="PF13382">
    <property type="entry name" value="Adenine_deam_C"/>
    <property type="match status" value="1"/>
</dbReference>
<feature type="domain" description="Amidohydrolase-related" evidence="7">
    <location>
        <begin position="85"/>
        <end position="252"/>
    </location>
</feature>
<keyword evidence="4 6" id="KW-0464">Manganese</keyword>